<dbReference type="Pfam" id="PF00753">
    <property type="entry name" value="Lactamase_B"/>
    <property type="match status" value="1"/>
</dbReference>
<evidence type="ECO:0000256" key="3">
    <source>
        <dbReference type="ARBA" id="ARBA00022801"/>
    </source>
</evidence>
<name>A0A8H5NTW4_9HYPO</name>
<accession>A0A8H5NTW4</accession>
<evidence type="ECO:0000256" key="1">
    <source>
        <dbReference type="ARBA" id="ARBA00007749"/>
    </source>
</evidence>
<keyword evidence="4" id="KW-0862">Zinc</keyword>
<dbReference type="Gene3D" id="3.60.15.10">
    <property type="entry name" value="Ribonuclease Z/Hydroxyacylglutathione hydrolase-like"/>
    <property type="match status" value="1"/>
</dbReference>
<dbReference type="InterPro" id="IPR036866">
    <property type="entry name" value="RibonucZ/Hydroxyglut_hydro"/>
</dbReference>
<dbReference type="AlphaFoldDB" id="A0A8H5NTW4"/>
<dbReference type="PANTHER" id="PTHR42978:SF5">
    <property type="entry name" value="METALLO-BETA-LACTAMASE DOMAIN-CONTAINING PROTEIN"/>
    <property type="match status" value="1"/>
</dbReference>
<keyword evidence="3" id="KW-0378">Hydrolase</keyword>
<evidence type="ECO:0000313" key="7">
    <source>
        <dbReference type="Proteomes" id="UP000544095"/>
    </source>
</evidence>
<protein>
    <submittedName>
        <fullName evidence="6">N-acyl homoserine lactonase</fullName>
    </submittedName>
</protein>
<comment type="caution">
    <text evidence="6">The sequence shown here is derived from an EMBL/GenBank/DDBJ whole genome shotgun (WGS) entry which is preliminary data.</text>
</comment>
<keyword evidence="7" id="KW-1185">Reference proteome</keyword>
<dbReference type="GO" id="GO:0046872">
    <property type="term" value="F:metal ion binding"/>
    <property type="evidence" value="ECO:0007669"/>
    <property type="project" value="UniProtKB-KW"/>
</dbReference>
<dbReference type="SMART" id="SM00849">
    <property type="entry name" value="Lactamase_B"/>
    <property type="match status" value="1"/>
</dbReference>
<gene>
    <name evidence="6" type="ORF">FPANT_10726</name>
</gene>
<sequence length="355" mass="39893">MKMSLPQPQLNIPGSKSTVSVAVIDTTSTIRAKTSLVVTPHIPGHDEFNCPCYCFLIIHPITGRKVLFDLGIRKDPENLAPKTYAFTKAMEISSERNVADILGDDEISTITEIIWSHHHFDHIGDPSRFPAKTALVVGQGFKAEFFPGYPTREDGWILESDYAGREVHEIDFTSAGLKIGQYDAFDYFGDGSFYLLDCPGHTIAHMMGLARTTPTSFVLMAADCCHHGGEFRPSPFAPLPDEIDPNPLVNNAKYPRRMPCPGQPFLDVHPKRSKTEPFYQLNNPNDSDTVREATQSQRKLDEFDASEDVLVLTAHDADAHNVIGLYPKTINEWKNPGHDWKRKLHWAFLQDFKVE</sequence>
<dbReference type="CDD" id="cd07730">
    <property type="entry name" value="metallo-hydrolase-like_MBL-fold"/>
    <property type="match status" value="1"/>
</dbReference>
<evidence type="ECO:0000313" key="6">
    <source>
        <dbReference type="EMBL" id="KAF5576818.1"/>
    </source>
</evidence>
<keyword evidence="2" id="KW-0479">Metal-binding</keyword>
<feature type="domain" description="Metallo-beta-lactamase" evidence="5">
    <location>
        <begin position="51"/>
        <end position="263"/>
    </location>
</feature>
<reference evidence="6 7" key="1">
    <citation type="submission" date="2020-05" db="EMBL/GenBank/DDBJ databases">
        <title>Identification and distribution of gene clusters putatively required for synthesis of sphingolipid metabolism inhibitors in phylogenetically diverse species of the filamentous fungus Fusarium.</title>
        <authorList>
            <person name="Kim H.-S."/>
            <person name="Busman M."/>
            <person name="Brown D.W."/>
            <person name="Divon H."/>
            <person name="Uhlig S."/>
            <person name="Proctor R.H."/>
        </authorList>
    </citation>
    <scope>NUCLEOTIDE SEQUENCE [LARGE SCALE GENOMIC DNA]</scope>
    <source>
        <strain evidence="6 7">NRRL 25211</strain>
    </source>
</reference>
<proteinExistence type="inferred from homology"/>
<dbReference type="PANTHER" id="PTHR42978">
    <property type="entry name" value="QUORUM-QUENCHING LACTONASE YTNP-RELATED-RELATED"/>
    <property type="match status" value="1"/>
</dbReference>
<evidence type="ECO:0000256" key="2">
    <source>
        <dbReference type="ARBA" id="ARBA00022723"/>
    </source>
</evidence>
<dbReference type="Proteomes" id="UP000544095">
    <property type="component" value="Unassembled WGS sequence"/>
</dbReference>
<dbReference type="InterPro" id="IPR001279">
    <property type="entry name" value="Metallo-B-lactamas"/>
</dbReference>
<dbReference type="GO" id="GO:0016787">
    <property type="term" value="F:hydrolase activity"/>
    <property type="evidence" value="ECO:0007669"/>
    <property type="project" value="UniProtKB-KW"/>
</dbReference>
<evidence type="ECO:0000256" key="4">
    <source>
        <dbReference type="ARBA" id="ARBA00022833"/>
    </source>
</evidence>
<comment type="similarity">
    <text evidence="1">Belongs to the metallo-beta-lactamase superfamily.</text>
</comment>
<organism evidence="6 7">
    <name type="scientific">Fusarium pseudoanthophilum</name>
    <dbReference type="NCBI Taxonomy" id="48495"/>
    <lineage>
        <taxon>Eukaryota</taxon>
        <taxon>Fungi</taxon>
        <taxon>Dikarya</taxon>
        <taxon>Ascomycota</taxon>
        <taxon>Pezizomycotina</taxon>
        <taxon>Sordariomycetes</taxon>
        <taxon>Hypocreomycetidae</taxon>
        <taxon>Hypocreales</taxon>
        <taxon>Nectriaceae</taxon>
        <taxon>Fusarium</taxon>
        <taxon>Fusarium fujikuroi species complex</taxon>
    </lineage>
</organism>
<evidence type="ECO:0000259" key="5">
    <source>
        <dbReference type="SMART" id="SM00849"/>
    </source>
</evidence>
<dbReference type="EMBL" id="JAAOAR010000620">
    <property type="protein sequence ID" value="KAF5576818.1"/>
    <property type="molecule type" value="Genomic_DNA"/>
</dbReference>
<dbReference type="SUPFAM" id="SSF56281">
    <property type="entry name" value="Metallo-hydrolase/oxidoreductase"/>
    <property type="match status" value="1"/>
</dbReference>
<dbReference type="InterPro" id="IPR051013">
    <property type="entry name" value="MBL_superfamily_lactonases"/>
</dbReference>